<gene>
    <name evidence="3" type="ORF">GXN74_03655</name>
</gene>
<sequence>MLDIFQNLLMGFQVALTPEMLFWVTLGGVLGTIVGMLPGLGPATGVAVLLPMTFTMGPTAALITMCGIYYGAMFGGSRSSILINTPGDGAALAATFDGYPMARTGRAEAALAMSGIASLIGGLIAAVMMVFIAAPVSRFAIKFGPAEYFLLMIAALSMTASMSKKNVVRGFISMFIGLMIATVGLDAQTGTNRFTFGIMELQGGIDFLIVIIAIYALGEVFKSYKSIQEGKVKMQTKFGKIWITKEDWKKCWRPILRSTPLGFIIGALPGAGGTMASLMAYNNEKQLSKNPDDFGKGEIVGLAAPEAANNASSVGALIPMLTLGIPGSGTTAVMMGALLMLGLQPGPLLFTNNPDVAWGLVASMFVGNLILGIVNIPLAGVLVRVLSVPPRILYPIVLGLAFIGVYAIGNSTLDFYLMILFGMLGLGMEKVKIPTAPMILGVIVGGTMEVAFRQALSISNGSYSIFVKSPISVSLILIIAVSILFPVVKEWIASKRKPLVASFMDGEDGGV</sequence>
<keyword evidence="1" id="KW-0812">Transmembrane</keyword>
<dbReference type="Pfam" id="PF01970">
    <property type="entry name" value="TctA"/>
    <property type="match status" value="1"/>
</dbReference>
<feature type="transmembrane region" description="Helical" evidence="1">
    <location>
        <begin position="167"/>
        <end position="185"/>
    </location>
</feature>
<feature type="transmembrane region" description="Helical" evidence="1">
    <location>
        <begin position="205"/>
        <end position="224"/>
    </location>
</feature>
<protein>
    <submittedName>
        <fullName evidence="3">Tripartite tricarboxylate transporter permease</fullName>
    </submittedName>
</protein>
<proteinExistence type="predicted"/>
<keyword evidence="4" id="KW-1185">Reference proteome</keyword>
<organism evidence="3 4">
    <name type="scientific">Anaerotalea alkaliphila</name>
    <dbReference type="NCBI Taxonomy" id="2662126"/>
    <lineage>
        <taxon>Bacteria</taxon>
        <taxon>Bacillati</taxon>
        <taxon>Bacillota</taxon>
        <taxon>Clostridia</taxon>
        <taxon>Eubacteriales</taxon>
        <taxon>Anaerotalea</taxon>
    </lineage>
</organism>
<feature type="transmembrane region" description="Helical" evidence="1">
    <location>
        <begin position="139"/>
        <end position="160"/>
    </location>
</feature>
<feature type="transmembrane region" description="Helical" evidence="1">
    <location>
        <begin position="109"/>
        <end position="133"/>
    </location>
</feature>
<dbReference type="PANTHER" id="PTHR35342:SF5">
    <property type="entry name" value="TRICARBOXYLIC TRANSPORT PROTEIN"/>
    <property type="match status" value="1"/>
</dbReference>
<feature type="transmembrane region" description="Helical" evidence="1">
    <location>
        <begin position="356"/>
        <end position="380"/>
    </location>
</feature>
<dbReference type="EMBL" id="JAAEEH010000006">
    <property type="protein sequence ID" value="NDL66841.1"/>
    <property type="molecule type" value="Genomic_DNA"/>
</dbReference>
<dbReference type="InterPro" id="IPR002823">
    <property type="entry name" value="DUF112_TM"/>
</dbReference>
<dbReference type="Proteomes" id="UP000461585">
    <property type="component" value="Unassembled WGS sequence"/>
</dbReference>
<feature type="transmembrane region" description="Helical" evidence="1">
    <location>
        <begin position="392"/>
        <end position="409"/>
    </location>
</feature>
<feature type="transmembrane region" description="Helical" evidence="1">
    <location>
        <begin position="470"/>
        <end position="488"/>
    </location>
</feature>
<keyword evidence="1" id="KW-0472">Membrane</keyword>
<comment type="caution">
    <text evidence="3">The sequence shown here is derived from an EMBL/GenBank/DDBJ whole genome shotgun (WGS) entry which is preliminary data.</text>
</comment>
<feature type="transmembrane region" description="Helical" evidence="1">
    <location>
        <begin position="438"/>
        <end position="458"/>
    </location>
</feature>
<keyword evidence="1" id="KW-1133">Transmembrane helix</keyword>
<feature type="transmembrane region" description="Helical" evidence="1">
    <location>
        <begin position="46"/>
        <end position="70"/>
    </location>
</feature>
<dbReference type="RefSeq" id="WP_162369565.1">
    <property type="nucleotide sequence ID" value="NZ_JAAEEH010000006.1"/>
</dbReference>
<evidence type="ECO:0000256" key="1">
    <source>
        <dbReference type="SAM" id="Phobius"/>
    </source>
</evidence>
<feature type="domain" description="DUF112" evidence="2">
    <location>
        <begin position="21"/>
        <end position="440"/>
    </location>
</feature>
<name>A0A7X5KLH4_9FIRM</name>
<reference evidence="3 4" key="1">
    <citation type="submission" date="2020-01" db="EMBL/GenBank/DDBJ databases">
        <title>Anaeroalcalibacter tamaniensis gen. nov., sp. nov., moderately halophilic strictly anaerobic fermenter bacterium from mud volcano of Taman peninsula.</title>
        <authorList>
            <person name="Frolova A."/>
            <person name="Merkel A.Y."/>
            <person name="Slobodkin A.I."/>
        </authorList>
    </citation>
    <scope>NUCLEOTIDE SEQUENCE [LARGE SCALE GENOMIC DNA]</scope>
    <source>
        <strain evidence="3 4">F-3ap</strain>
    </source>
</reference>
<accession>A0A7X5KLH4</accession>
<feature type="transmembrane region" description="Helical" evidence="1">
    <location>
        <begin position="20"/>
        <end position="40"/>
    </location>
</feature>
<dbReference type="PANTHER" id="PTHR35342">
    <property type="entry name" value="TRICARBOXYLIC TRANSPORT PROTEIN"/>
    <property type="match status" value="1"/>
</dbReference>
<dbReference type="AlphaFoldDB" id="A0A7X5KLH4"/>
<evidence type="ECO:0000313" key="3">
    <source>
        <dbReference type="EMBL" id="NDL66841.1"/>
    </source>
</evidence>
<evidence type="ECO:0000259" key="2">
    <source>
        <dbReference type="Pfam" id="PF01970"/>
    </source>
</evidence>
<feature type="transmembrane region" description="Helical" evidence="1">
    <location>
        <begin position="321"/>
        <end position="344"/>
    </location>
</feature>
<evidence type="ECO:0000313" key="4">
    <source>
        <dbReference type="Proteomes" id="UP000461585"/>
    </source>
</evidence>